<evidence type="ECO:0000256" key="1">
    <source>
        <dbReference type="SAM" id="MobiDB-lite"/>
    </source>
</evidence>
<protein>
    <submittedName>
        <fullName evidence="3">PAM2 domain-containing protein</fullName>
    </submittedName>
</protein>
<evidence type="ECO:0000313" key="3">
    <source>
        <dbReference type="WBParaSite" id="Csp11.Scaffold590.g5097.t1"/>
    </source>
</evidence>
<name>A0A1I7TEA9_9PELO</name>
<feature type="region of interest" description="Disordered" evidence="1">
    <location>
        <begin position="1"/>
        <end position="25"/>
    </location>
</feature>
<evidence type="ECO:0000313" key="2">
    <source>
        <dbReference type="Proteomes" id="UP000095282"/>
    </source>
</evidence>
<organism evidence="2 3">
    <name type="scientific">Caenorhabditis tropicalis</name>
    <dbReference type="NCBI Taxonomy" id="1561998"/>
    <lineage>
        <taxon>Eukaryota</taxon>
        <taxon>Metazoa</taxon>
        <taxon>Ecdysozoa</taxon>
        <taxon>Nematoda</taxon>
        <taxon>Chromadorea</taxon>
        <taxon>Rhabditida</taxon>
        <taxon>Rhabditina</taxon>
        <taxon>Rhabditomorpha</taxon>
        <taxon>Rhabditoidea</taxon>
        <taxon>Rhabditidae</taxon>
        <taxon>Peloderinae</taxon>
        <taxon>Caenorhabditis</taxon>
    </lineage>
</organism>
<feature type="compositionally biased region" description="Polar residues" evidence="1">
    <location>
        <begin position="98"/>
        <end position="108"/>
    </location>
</feature>
<dbReference type="AlphaFoldDB" id="A0A1I7TEA9"/>
<dbReference type="WBParaSite" id="Csp11.Scaffold590.g5097.t1">
    <property type="protein sequence ID" value="Csp11.Scaffold590.g5097.t1"/>
    <property type="gene ID" value="Csp11.Scaffold590.g5097"/>
</dbReference>
<feature type="region of interest" description="Disordered" evidence="1">
    <location>
        <begin position="87"/>
        <end position="123"/>
    </location>
</feature>
<feature type="compositionally biased region" description="Basic and acidic residues" evidence="1">
    <location>
        <begin position="1"/>
        <end position="16"/>
    </location>
</feature>
<keyword evidence="2" id="KW-1185">Reference proteome</keyword>
<accession>A0A1I7TEA9</accession>
<dbReference type="Proteomes" id="UP000095282">
    <property type="component" value="Unplaced"/>
</dbReference>
<proteinExistence type="predicted"/>
<sequence>MSSEKEKPPVEEKASTEDEYYGPPPVLFPAYPSVMEQEPSRPLGASSQWLPPAPQNWIANINYRNNPASPKPEFGIFHCALIPRGADIPGLPPPSVQDPPQNSNQMGPQDTAKVENQGGWAQGTVIQPRLTDYDARGSYQRWV</sequence>
<reference evidence="3" key="1">
    <citation type="submission" date="2016-11" db="UniProtKB">
        <authorList>
            <consortium name="WormBaseParasite"/>
        </authorList>
    </citation>
    <scope>IDENTIFICATION</scope>
</reference>